<dbReference type="GO" id="GO:0006508">
    <property type="term" value="P:proteolysis"/>
    <property type="evidence" value="ECO:0007669"/>
    <property type="project" value="UniProtKB-KW"/>
</dbReference>
<keyword evidence="1" id="KW-0378">Hydrolase</keyword>
<evidence type="ECO:0000313" key="1">
    <source>
        <dbReference type="EMBL" id="KAA0046246.1"/>
    </source>
</evidence>
<keyword evidence="1" id="KW-0645">Protease</keyword>
<accession>A0A5A7TVT1</accession>
<proteinExistence type="predicted"/>
<dbReference type="GO" id="GO:0008233">
    <property type="term" value="F:peptidase activity"/>
    <property type="evidence" value="ECO:0007669"/>
    <property type="project" value="UniProtKB-KW"/>
</dbReference>
<dbReference type="EMBL" id="SSTE01014201">
    <property type="protein sequence ID" value="KAA0046246.1"/>
    <property type="molecule type" value="Genomic_DNA"/>
</dbReference>
<sequence length="170" mass="19499">MEEKAMQREVFEPKCYRVKVSDAMSFVGEEEACFDTKTRRLGRGTTGGKEREEALLERVVQTLSKSENQFSIERLKALGAMTLEGTMNPADVERRVNLVEKCFSVMERLEDKKVKLACCKTVSRILCGKSDMAIAEYEKKFRELGKYAISFIMDEEDKCKHFEEGLRTAI</sequence>
<evidence type="ECO:0000313" key="2">
    <source>
        <dbReference type="Proteomes" id="UP000321393"/>
    </source>
</evidence>
<reference evidence="1 2" key="1">
    <citation type="submission" date="2019-08" db="EMBL/GenBank/DDBJ databases">
        <title>Draft genome sequences of two oriental melons (Cucumis melo L. var makuwa).</title>
        <authorList>
            <person name="Kwon S.-Y."/>
        </authorList>
    </citation>
    <scope>NUCLEOTIDE SEQUENCE [LARGE SCALE GENOMIC DNA]</scope>
    <source>
        <strain evidence="2">cv. SW 3</strain>
        <tissue evidence="1">Leaf</tissue>
    </source>
</reference>
<comment type="caution">
    <text evidence="1">The sequence shown here is derived from an EMBL/GenBank/DDBJ whole genome shotgun (WGS) entry which is preliminary data.</text>
</comment>
<organism evidence="1 2">
    <name type="scientific">Cucumis melo var. makuwa</name>
    <name type="common">Oriental melon</name>
    <dbReference type="NCBI Taxonomy" id="1194695"/>
    <lineage>
        <taxon>Eukaryota</taxon>
        <taxon>Viridiplantae</taxon>
        <taxon>Streptophyta</taxon>
        <taxon>Embryophyta</taxon>
        <taxon>Tracheophyta</taxon>
        <taxon>Spermatophyta</taxon>
        <taxon>Magnoliopsida</taxon>
        <taxon>eudicotyledons</taxon>
        <taxon>Gunneridae</taxon>
        <taxon>Pentapetalae</taxon>
        <taxon>rosids</taxon>
        <taxon>fabids</taxon>
        <taxon>Cucurbitales</taxon>
        <taxon>Cucurbitaceae</taxon>
        <taxon>Benincaseae</taxon>
        <taxon>Cucumis</taxon>
    </lineage>
</organism>
<protein>
    <submittedName>
        <fullName evidence="1">Gag protease polyprotein</fullName>
    </submittedName>
</protein>
<dbReference type="AlphaFoldDB" id="A0A5A7TVT1"/>
<dbReference type="OrthoDB" id="2272416at2759"/>
<name>A0A5A7TVT1_CUCMM</name>
<gene>
    <name evidence="1" type="ORF">E6C27_scaffold284G00440</name>
</gene>
<dbReference type="Proteomes" id="UP000321393">
    <property type="component" value="Unassembled WGS sequence"/>
</dbReference>